<name>A0A850EQ45_9BACL</name>
<dbReference type="PANTHER" id="PTHR43792">
    <property type="entry name" value="GNAT FAMILY, PUTATIVE (AFU_ORTHOLOGUE AFUA_3G00765)-RELATED-RELATED"/>
    <property type="match status" value="1"/>
</dbReference>
<evidence type="ECO:0000313" key="6">
    <source>
        <dbReference type="Proteomes" id="UP000564806"/>
    </source>
</evidence>
<evidence type="ECO:0000256" key="1">
    <source>
        <dbReference type="ARBA" id="ARBA00022679"/>
    </source>
</evidence>
<dbReference type="SUPFAM" id="SSF55729">
    <property type="entry name" value="Acyl-CoA N-acyltransferases (Nat)"/>
    <property type="match status" value="1"/>
</dbReference>
<protein>
    <submittedName>
        <fullName evidence="5">GNAT family N-acetyltransferase</fullName>
    </submittedName>
</protein>
<dbReference type="AlphaFoldDB" id="A0A850EQ45"/>
<evidence type="ECO:0000256" key="2">
    <source>
        <dbReference type="ARBA" id="ARBA00023315"/>
    </source>
</evidence>
<dbReference type="CDD" id="cd04301">
    <property type="entry name" value="NAT_SF"/>
    <property type="match status" value="1"/>
</dbReference>
<evidence type="ECO:0000256" key="3">
    <source>
        <dbReference type="ARBA" id="ARBA00038502"/>
    </source>
</evidence>
<dbReference type="Proteomes" id="UP000564806">
    <property type="component" value="Unassembled WGS sequence"/>
</dbReference>
<dbReference type="PROSITE" id="PS51186">
    <property type="entry name" value="GNAT"/>
    <property type="match status" value="1"/>
</dbReference>
<sequence length="185" mass="20916">MSPYETLKLPHQNGTAIELRPMLPEDARTLRMLLSHPQVKAHIVMRPGGSQPAFMDRLINRMLYAIDHSALHAGIYRRGQQELVGTVSLQNWNRQECRAILGYMVDPKWWGHGYATEAVGLLLNYAFQELGLKVIEGRCRGDNTGSERVMLKNGLQLERTVPIVASGGDVMKVFRLCYTNEIMPL</sequence>
<evidence type="ECO:0000259" key="4">
    <source>
        <dbReference type="PROSITE" id="PS51186"/>
    </source>
</evidence>
<dbReference type="RefSeq" id="WP_175371359.1">
    <property type="nucleotide sequence ID" value="NZ_JABWCS010000204.1"/>
</dbReference>
<evidence type="ECO:0000313" key="5">
    <source>
        <dbReference type="EMBL" id="NUU60782.1"/>
    </source>
</evidence>
<comment type="similarity">
    <text evidence="3">Belongs to the acetyltransferase family. RimJ subfamily.</text>
</comment>
<keyword evidence="6" id="KW-1185">Reference proteome</keyword>
<dbReference type="EMBL" id="JABWCS010000204">
    <property type="protein sequence ID" value="NUU60782.1"/>
    <property type="molecule type" value="Genomic_DNA"/>
</dbReference>
<dbReference type="Gene3D" id="3.40.630.30">
    <property type="match status" value="1"/>
</dbReference>
<keyword evidence="2" id="KW-0012">Acyltransferase</keyword>
<dbReference type="InterPro" id="IPR000182">
    <property type="entry name" value="GNAT_dom"/>
</dbReference>
<dbReference type="InterPro" id="IPR051531">
    <property type="entry name" value="N-acetyltransferase"/>
</dbReference>
<dbReference type="GO" id="GO:0008999">
    <property type="term" value="F:protein-N-terminal-alanine acetyltransferase activity"/>
    <property type="evidence" value="ECO:0007669"/>
    <property type="project" value="TreeGrafter"/>
</dbReference>
<organism evidence="5 6">
    <name type="scientific">Paenibacillus agri</name>
    <dbReference type="NCBI Taxonomy" id="2744309"/>
    <lineage>
        <taxon>Bacteria</taxon>
        <taxon>Bacillati</taxon>
        <taxon>Bacillota</taxon>
        <taxon>Bacilli</taxon>
        <taxon>Bacillales</taxon>
        <taxon>Paenibacillaceae</taxon>
        <taxon>Paenibacillus</taxon>
    </lineage>
</organism>
<keyword evidence="1 5" id="KW-0808">Transferase</keyword>
<gene>
    <name evidence="5" type="ORF">HPT30_10535</name>
</gene>
<dbReference type="PANTHER" id="PTHR43792:SF8">
    <property type="entry name" value="[RIBOSOMAL PROTEIN US5]-ALANINE N-ACETYLTRANSFERASE"/>
    <property type="match status" value="1"/>
</dbReference>
<proteinExistence type="inferred from homology"/>
<comment type="caution">
    <text evidence="5">The sequence shown here is derived from an EMBL/GenBank/DDBJ whole genome shotgun (WGS) entry which is preliminary data.</text>
</comment>
<reference evidence="5" key="1">
    <citation type="submission" date="2020-06" db="EMBL/GenBank/DDBJ databases">
        <title>Paenibacillus sp. nov., isolated from soil.</title>
        <authorList>
            <person name="Seo Y.L."/>
        </authorList>
    </citation>
    <scope>NUCLEOTIDE SEQUENCE [LARGE SCALE GENOMIC DNA]</scope>
    <source>
        <strain evidence="5">JW14</strain>
    </source>
</reference>
<feature type="domain" description="N-acetyltransferase" evidence="4">
    <location>
        <begin position="17"/>
        <end position="176"/>
    </location>
</feature>
<accession>A0A850EQ45</accession>
<dbReference type="InterPro" id="IPR016181">
    <property type="entry name" value="Acyl_CoA_acyltransferase"/>
</dbReference>
<dbReference type="Pfam" id="PF13302">
    <property type="entry name" value="Acetyltransf_3"/>
    <property type="match status" value="1"/>
</dbReference>
<dbReference type="GO" id="GO:0005737">
    <property type="term" value="C:cytoplasm"/>
    <property type="evidence" value="ECO:0007669"/>
    <property type="project" value="TreeGrafter"/>
</dbReference>